<dbReference type="OrthoDB" id="4062651at2759"/>
<dbReference type="GO" id="GO:0005524">
    <property type="term" value="F:ATP binding"/>
    <property type="evidence" value="ECO:0007669"/>
    <property type="project" value="UniProtKB-UniRule"/>
</dbReference>
<evidence type="ECO:0000256" key="6">
    <source>
        <dbReference type="ARBA" id="ARBA00022475"/>
    </source>
</evidence>
<dbReference type="FunFam" id="1.10.510.10:FF:001026">
    <property type="entry name" value="probable L-type lectin-domain containing receptor kinase S.5"/>
    <property type="match status" value="1"/>
</dbReference>
<feature type="transmembrane region" description="Helical" evidence="20">
    <location>
        <begin position="264"/>
        <end position="284"/>
    </location>
</feature>
<evidence type="ECO:0000256" key="1">
    <source>
        <dbReference type="ARBA" id="ARBA00004251"/>
    </source>
</evidence>
<evidence type="ECO:0000256" key="21">
    <source>
        <dbReference type="SAM" id="SignalP"/>
    </source>
</evidence>
<dbReference type="SMART" id="SM00220">
    <property type="entry name" value="S_TKc"/>
    <property type="match status" value="1"/>
</dbReference>
<dbReference type="PROSITE" id="PS00108">
    <property type="entry name" value="PROTEIN_KINASE_ST"/>
    <property type="match status" value="1"/>
</dbReference>
<dbReference type="EC" id="2.7.11.1" evidence="5"/>
<evidence type="ECO:0000256" key="7">
    <source>
        <dbReference type="ARBA" id="ARBA00022527"/>
    </source>
</evidence>
<feature type="domain" description="Protein kinase" evidence="22">
    <location>
        <begin position="327"/>
        <end position="593"/>
    </location>
</feature>
<feature type="binding site" evidence="19">
    <location>
        <position position="359"/>
    </location>
    <ligand>
        <name>ATP</name>
        <dbReference type="ChEBI" id="CHEBI:30616"/>
    </ligand>
</feature>
<evidence type="ECO:0000256" key="8">
    <source>
        <dbReference type="ARBA" id="ARBA00022679"/>
    </source>
</evidence>
<dbReference type="InterPro" id="IPR000719">
    <property type="entry name" value="Prot_kinase_dom"/>
</dbReference>
<dbReference type="PROSITE" id="PS51782">
    <property type="entry name" value="LYSM"/>
    <property type="match status" value="1"/>
</dbReference>
<evidence type="ECO:0000259" key="23">
    <source>
        <dbReference type="PROSITE" id="PS51782"/>
    </source>
</evidence>
<dbReference type="GO" id="GO:0006952">
    <property type="term" value="P:defense response"/>
    <property type="evidence" value="ECO:0007669"/>
    <property type="project" value="UniProtKB-ARBA"/>
</dbReference>
<keyword evidence="25" id="KW-1185">Reference proteome</keyword>
<name>A0A9Q0F9F9_9ROSI</name>
<dbReference type="InterPro" id="IPR017441">
    <property type="entry name" value="Protein_kinase_ATP_BS"/>
</dbReference>
<keyword evidence="14 19" id="KW-0067">ATP-binding</keyword>
<keyword evidence="15 20" id="KW-1133">Transmembrane helix</keyword>
<dbReference type="Gene3D" id="3.10.350.10">
    <property type="entry name" value="LysM domain"/>
    <property type="match status" value="1"/>
</dbReference>
<dbReference type="CDD" id="cd00118">
    <property type="entry name" value="LysM"/>
    <property type="match status" value="1"/>
</dbReference>
<keyword evidence="7" id="KW-0723">Serine/threonine-protein kinase</keyword>
<dbReference type="SUPFAM" id="SSF54106">
    <property type="entry name" value="LysM domain"/>
    <property type="match status" value="1"/>
</dbReference>
<evidence type="ECO:0000256" key="9">
    <source>
        <dbReference type="ARBA" id="ARBA00022692"/>
    </source>
</evidence>
<comment type="caution">
    <text evidence="24">The sequence shown here is derived from an EMBL/GenBank/DDBJ whole genome shotgun (WGS) entry which is preliminary data.</text>
</comment>
<dbReference type="InterPro" id="IPR001220">
    <property type="entry name" value="Legume_lectin_dom"/>
</dbReference>
<dbReference type="SUPFAM" id="SSF56112">
    <property type="entry name" value="Protein kinase-like (PK-like)"/>
    <property type="match status" value="2"/>
</dbReference>
<evidence type="ECO:0000256" key="19">
    <source>
        <dbReference type="PROSITE-ProRule" id="PRU10141"/>
    </source>
</evidence>
<evidence type="ECO:0000256" key="12">
    <source>
        <dbReference type="ARBA" id="ARBA00022741"/>
    </source>
</evidence>
<evidence type="ECO:0000256" key="17">
    <source>
        <dbReference type="ARBA" id="ARBA00023170"/>
    </source>
</evidence>
<dbReference type="CDD" id="cd14066">
    <property type="entry name" value="STKc_IRAK"/>
    <property type="match status" value="1"/>
</dbReference>
<dbReference type="InterPro" id="IPR036779">
    <property type="entry name" value="LysM_dom_sf"/>
</dbReference>
<dbReference type="FunFam" id="3.30.200.20:FF:000178">
    <property type="entry name" value="serine/threonine-protein kinase PBS1-like"/>
    <property type="match status" value="1"/>
</dbReference>
<dbReference type="GO" id="GO:0005886">
    <property type="term" value="C:plasma membrane"/>
    <property type="evidence" value="ECO:0007669"/>
    <property type="project" value="UniProtKB-SubCell"/>
</dbReference>
<evidence type="ECO:0000256" key="10">
    <source>
        <dbReference type="ARBA" id="ARBA00022729"/>
    </source>
</evidence>
<dbReference type="SMART" id="SM00257">
    <property type="entry name" value="LysM"/>
    <property type="match status" value="2"/>
</dbReference>
<evidence type="ECO:0000256" key="20">
    <source>
        <dbReference type="SAM" id="Phobius"/>
    </source>
</evidence>
<dbReference type="GO" id="GO:0051707">
    <property type="term" value="P:response to other organism"/>
    <property type="evidence" value="ECO:0007669"/>
    <property type="project" value="UniProtKB-ARBA"/>
</dbReference>
<dbReference type="PROSITE" id="PS00307">
    <property type="entry name" value="LECTIN_LEGUME_BETA"/>
    <property type="match status" value="1"/>
</dbReference>
<evidence type="ECO:0000256" key="2">
    <source>
        <dbReference type="ARBA" id="ARBA00007606"/>
    </source>
</evidence>
<evidence type="ECO:0000313" key="25">
    <source>
        <dbReference type="Proteomes" id="UP001141552"/>
    </source>
</evidence>
<dbReference type="PROSITE" id="PS50011">
    <property type="entry name" value="PROTEIN_KINASE_DOM"/>
    <property type="match status" value="2"/>
</dbReference>
<keyword evidence="6" id="KW-1003">Cell membrane</keyword>
<dbReference type="PANTHER" id="PTHR27007">
    <property type="match status" value="1"/>
</dbReference>
<comment type="subcellular location">
    <subcellularLocation>
        <location evidence="1">Cell membrane</location>
        <topology evidence="1">Single-pass type I membrane protein</topology>
    </subcellularLocation>
</comment>
<dbReference type="Pfam" id="PF00139">
    <property type="entry name" value="Lectin_legB"/>
    <property type="match status" value="1"/>
</dbReference>
<dbReference type="Pfam" id="PF01476">
    <property type="entry name" value="LysM"/>
    <property type="match status" value="1"/>
</dbReference>
<feature type="domain" description="LysM" evidence="23">
    <location>
        <begin position="760"/>
        <end position="804"/>
    </location>
</feature>
<evidence type="ECO:0000256" key="11">
    <source>
        <dbReference type="ARBA" id="ARBA00022734"/>
    </source>
</evidence>
<evidence type="ECO:0000256" key="16">
    <source>
        <dbReference type="ARBA" id="ARBA00023136"/>
    </source>
</evidence>
<accession>A0A9Q0F9F9</accession>
<reference evidence="24" key="1">
    <citation type="submission" date="2022-02" db="EMBL/GenBank/DDBJ databases">
        <authorList>
            <person name="Henning P.M."/>
            <person name="McCubbin A.G."/>
            <person name="Shore J.S."/>
        </authorList>
    </citation>
    <scope>NUCLEOTIDE SEQUENCE</scope>
    <source>
        <strain evidence="24">F60SS</strain>
        <tissue evidence="24">Leaves</tissue>
    </source>
</reference>
<feature type="non-terminal residue" evidence="24">
    <location>
        <position position="1"/>
    </location>
</feature>
<evidence type="ECO:0000256" key="13">
    <source>
        <dbReference type="ARBA" id="ARBA00022777"/>
    </source>
</evidence>
<dbReference type="CDD" id="cd06899">
    <property type="entry name" value="lectin_legume_LecRK_Arcelin_ConA"/>
    <property type="match status" value="1"/>
</dbReference>
<dbReference type="GO" id="GO:0004674">
    <property type="term" value="F:protein serine/threonine kinase activity"/>
    <property type="evidence" value="ECO:0007669"/>
    <property type="project" value="UniProtKB-KW"/>
</dbReference>
<dbReference type="Gene3D" id="3.30.200.20">
    <property type="entry name" value="Phosphorylase Kinase, domain 1"/>
    <property type="match status" value="1"/>
</dbReference>
<dbReference type="Gene3D" id="1.10.510.10">
    <property type="entry name" value="Transferase(Phosphotransferase) domain 1"/>
    <property type="match status" value="3"/>
</dbReference>
<dbReference type="InterPro" id="IPR018392">
    <property type="entry name" value="LysM"/>
</dbReference>
<dbReference type="Pfam" id="PF07714">
    <property type="entry name" value="PK_Tyr_Ser-Thr"/>
    <property type="match status" value="1"/>
</dbReference>
<evidence type="ECO:0000256" key="4">
    <source>
        <dbReference type="ARBA" id="ARBA00010217"/>
    </source>
</evidence>
<evidence type="ECO:0000256" key="15">
    <source>
        <dbReference type="ARBA" id="ARBA00022989"/>
    </source>
</evidence>
<gene>
    <name evidence="24" type="ORF">Tsubulata_008518</name>
</gene>
<evidence type="ECO:0000256" key="18">
    <source>
        <dbReference type="ARBA" id="ARBA00023180"/>
    </source>
</evidence>
<dbReference type="InterPro" id="IPR019825">
    <property type="entry name" value="Lectin_legB_Mn/Ca_BS"/>
</dbReference>
<sequence length="1106" mass="122728">PTRMAILLFLCVFLNAAILNQAAFSPSINHTSISYHSFNPESCKDGTLICMGSVSAADGYLRLTSDPVPGNSTPPNQIGRVLFHLPVVAWPALITTSFTVRITTFPNSTNSGDGMTFIMAENNLPSPPSSYGSYLGIMDKSTEGGIVKQIAVELDTYPNEFDPDGNHVGIDTTRITTPVAAESLNSTGIDLKSGRDIKVQINYDSLSMRLEISAAYAGDSLVSVLNHSIDMSATVPRSVYVGFTASTGPYPESHQKDDKMENTVIIVVVVMVAFIASVIAFPLVQRALKKRKETLKKKADIDSRSRDAANAPKIYTYKELSKATHKFSKENLLGTGAFGSVYKGVINSSDPSSTIAVKKISATSKQGEKEYLAEICTIGRLRHKNIVQLQGWCHEDEQLLLVYQYMSNGSLDRYIGKLFLDWDTRYKILTGLASALLYLHEECGNPVVHRDIKPNNVMLDSEFNAHLGDFGLARLLQNNSAATTMLAGTPGYMAPEVSFTGKATPESDVYSFGMVVIEVVLGKRSRGFFEENSLVDYVWSLHACNELLECVDKTLQGKYNEEQVKRALLVALACMHPDANCRPRIRKVEQIFLNPNEPLMELTSRPNAIYITVSNSSRSTTSDFMGSKTGSEIMQQQSTLSSLDETCNVSASHPCPASLYYVPNTTKSLEETASLFNVKADSVQKTVHGFLVWVDNCSCPADHNVFVSHVDYVVQGGDTWESISSKFGWLVLEKPGKVLVPSQTITLDLLCGCSQGLVLVTYEVVKGDTLFTICSRFRTNLNKTAMLNKLENPDVIYAGQILFLPEPDGKTKKASKSPIPVVAGWWLCYSYSGKDTREGKLKKQKLIHEECIACTIILTHPLTIQDVAVKQMKNTKSKEFMSELNILCKIELIGYAAGGDSLFLVYEFAENGALSDHLHRAAIKGSKPLPWTTRVQIALDAARGLEYIHERTKPYYVHRDILGWLSYWTMLLKLEMQHLELYVRDGCVTTKNDVYSFGVVLMELVTAKPALTKDVSYEEEQNSEHRSLVQYMLSVLNDTENSFPQLIKLIDPNLTCYHQDSLLQMALLSKECVDDNWNRRPDMSQVVLRLSHILSSSKEWEQQEGS</sequence>
<dbReference type="SUPFAM" id="SSF49899">
    <property type="entry name" value="Concanavalin A-like lectins/glucanases"/>
    <property type="match status" value="1"/>
</dbReference>
<dbReference type="Pfam" id="PF00069">
    <property type="entry name" value="Pkinase"/>
    <property type="match status" value="1"/>
</dbReference>
<keyword evidence="17" id="KW-0675">Receptor</keyword>
<evidence type="ECO:0000259" key="22">
    <source>
        <dbReference type="PROSITE" id="PS50011"/>
    </source>
</evidence>
<feature type="domain" description="Protein kinase" evidence="22">
    <location>
        <begin position="841"/>
        <end position="1106"/>
    </location>
</feature>
<proteinExistence type="inferred from homology"/>
<feature type="signal peptide" evidence="21">
    <location>
        <begin position="1"/>
        <end position="22"/>
    </location>
</feature>
<evidence type="ECO:0000313" key="24">
    <source>
        <dbReference type="EMBL" id="KAJ4826569.1"/>
    </source>
</evidence>
<keyword evidence="9 20" id="KW-0812">Transmembrane</keyword>
<feature type="chain" id="PRO_5040460983" description="non-specific serine/threonine protein kinase" evidence="21">
    <location>
        <begin position="23"/>
        <end position="1106"/>
    </location>
</feature>
<dbReference type="GO" id="GO:0030246">
    <property type="term" value="F:carbohydrate binding"/>
    <property type="evidence" value="ECO:0007669"/>
    <property type="project" value="UniProtKB-KW"/>
</dbReference>
<keyword evidence="11" id="KW-0430">Lectin</keyword>
<organism evidence="24 25">
    <name type="scientific">Turnera subulata</name>
    <dbReference type="NCBI Taxonomy" id="218843"/>
    <lineage>
        <taxon>Eukaryota</taxon>
        <taxon>Viridiplantae</taxon>
        <taxon>Streptophyta</taxon>
        <taxon>Embryophyta</taxon>
        <taxon>Tracheophyta</taxon>
        <taxon>Spermatophyta</taxon>
        <taxon>Magnoliopsida</taxon>
        <taxon>eudicotyledons</taxon>
        <taxon>Gunneridae</taxon>
        <taxon>Pentapetalae</taxon>
        <taxon>rosids</taxon>
        <taxon>fabids</taxon>
        <taxon>Malpighiales</taxon>
        <taxon>Passifloraceae</taxon>
        <taxon>Turnera</taxon>
    </lineage>
</organism>
<keyword evidence="13" id="KW-0418">Kinase</keyword>
<dbReference type="Gene3D" id="2.60.120.200">
    <property type="match status" value="1"/>
</dbReference>
<keyword evidence="8" id="KW-0808">Transferase</keyword>
<reference evidence="24" key="2">
    <citation type="journal article" date="2023" name="Plants (Basel)">
        <title>Annotation of the Turnera subulata (Passifloraceae) Draft Genome Reveals the S-Locus Evolved after the Divergence of Turneroideae from Passifloroideae in a Stepwise Manner.</title>
        <authorList>
            <person name="Henning P.M."/>
            <person name="Roalson E.H."/>
            <person name="Mir W."/>
            <person name="McCubbin A.G."/>
            <person name="Shore J.S."/>
        </authorList>
    </citation>
    <scope>NUCLEOTIDE SEQUENCE</scope>
    <source>
        <strain evidence="24">F60SS</strain>
    </source>
</reference>
<dbReference type="InterPro" id="IPR001245">
    <property type="entry name" value="Ser-Thr/Tyr_kinase_cat_dom"/>
</dbReference>
<dbReference type="InterPro" id="IPR011009">
    <property type="entry name" value="Kinase-like_dom_sf"/>
</dbReference>
<dbReference type="AlphaFoldDB" id="A0A9Q0F9F9"/>
<evidence type="ECO:0000256" key="5">
    <source>
        <dbReference type="ARBA" id="ARBA00012513"/>
    </source>
</evidence>
<evidence type="ECO:0000256" key="3">
    <source>
        <dbReference type="ARBA" id="ARBA00008536"/>
    </source>
</evidence>
<dbReference type="PROSITE" id="PS00107">
    <property type="entry name" value="PROTEIN_KINASE_ATP"/>
    <property type="match status" value="1"/>
</dbReference>
<dbReference type="Proteomes" id="UP001141552">
    <property type="component" value="Unassembled WGS sequence"/>
</dbReference>
<protein>
    <recommendedName>
        <fullName evidence="5">non-specific serine/threonine protein kinase</fullName>
        <ecNumber evidence="5">2.7.11.1</ecNumber>
    </recommendedName>
</protein>
<dbReference type="InterPro" id="IPR013320">
    <property type="entry name" value="ConA-like_dom_sf"/>
</dbReference>
<evidence type="ECO:0000256" key="14">
    <source>
        <dbReference type="ARBA" id="ARBA00022840"/>
    </source>
</evidence>
<comment type="similarity">
    <text evidence="2">Belongs to the leguminous lectin family.</text>
</comment>
<comment type="similarity">
    <text evidence="3">In the N-terminal section; belongs to the leguminous lectin family.</text>
</comment>
<dbReference type="InterPro" id="IPR008271">
    <property type="entry name" value="Ser/Thr_kinase_AS"/>
</dbReference>
<keyword evidence="18" id="KW-0325">Glycoprotein</keyword>
<keyword evidence="10 21" id="KW-0732">Signal</keyword>
<keyword evidence="16 20" id="KW-0472">Membrane</keyword>
<dbReference type="InterPro" id="IPR050528">
    <property type="entry name" value="L-type_Lectin-RKs"/>
</dbReference>
<comment type="similarity">
    <text evidence="4">In the C-terminal section; belongs to the protein kinase superfamily. Ser/Thr protein kinase family.</text>
</comment>
<dbReference type="EMBL" id="JAKUCV010006623">
    <property type="protein sequence ID" value="KAJ4826569.1"/>
    <property type="molecule type" value="Genomic_DNA"/>
</dbReference>
<keyword evidence="12 19" id="KW-0547">Nucleotide-binding</keyword>